<feature type="domain" description="Flavoprotein" evidence="1">
    <location>
        <begin position="9"/>
        <end position="145"/>
    </location>
</feature>
<accession>A0A1C4U7Y2</accession>
<dbReference type="eggNOG" id="COG0452">
    <property type="taxonomic scope" value="Bacteria"/>
</dbReference>
<dbReference type="RefSeq" id="WP_088986167.1">
    <property type="nucleotide sequence ID" value="NZ_LT607409.1"/>
</dbReference>
<proteinExistence type="predicted"/>
<organism evidence="2 3">
    <name type="scientific">Micromonospora chokoriensis</name>
    <dbReference type="NCBI Taxonomy" id="356851"/>
    <lineage>
        <taxon>Bacteria</taxon>
        <taxon>Bacillati</taxon>
        <taxon>Actinomycetota</taxon>
        <taxon>Actinomycetes</taxon>
        <taxon>Micromonosporales</taxon>
        <taxon>Micromonosporaceae</taxon>
        <taxon>Micromonospora</taxon>
    </lineage>
</organism>
<evidence type="ECO:0000259" key="1">
    <source>
        <dbReference type="Pfam" id="PF02441"/>
    </source>
</evidence>
<name>A0A1C4U7Y2_9ACTN</name>
<dbReference type="Pfam" id="PF02441">
    <property type="entry name" value="Flavoprotein"/>
    <property type="match status" value="1"/>
</dbReference>
<keyword evidence="3" id="KW-1185">Reference proteome</keyword>
<sequence>MTERPVLYLVVCAAGPAEHIHELVDLLIADGWQVCMIVSPTAAPWLDRQALQDKTGYLVRVEWRMPGDPEPHPPADVVVAAPVTFNTVTKWALGINDTLALGVLNESLGAGLPIIAFPHTKDELAAHPAYAGHLAVLRAAGVVVADGKPLSPMNGPERWDVVIEALRSTRSS</sequence>
<dbReference type="EMBL" id="LT607409">
    <property type="protein sequence ID" value="SCE67761.1"/>
    <property type="molecule type" value="Genomic_DNA"/>
</dbReference>
<gene>
    <name evidence="2" type="ORF">GA0070612_0169</name>
</gene>
<dbReference type="AlphaFoldDB" id="A0A1C4U7Y2"/>
<protein>
    <submittedName>
        <fullName evidence="2">Flavoprotein</fullName>
    </submittedName>
</protein>
<reference evidence="3" key="1">
    <citation type="submission" date="2016-06" db="EMBL/GenBank/DDBJ databases">
        <authorList>
            <person name="Varghese N."/>
            <person name="Submissions Spin"/>
        </authorList>
    </citation>
    <scope>NUCLEOTIDE SEQUENCE [LARGE SCALE GENOMIC DNA]</scope>
    <source>
        <strain evidence="3">DSM 45160</strain>
    </source>
</reference>
<dbReference type="Gene3D" id="3.40.50.1950">
    <property type="entry name" value="Flavin prenyltransferase-like"/>
    <property type="match status" value="1"/>
</dbReference>
<dbReference type="SUPFAM" id="SSF52507">
    <property type="entry name" value="Homo-oligomeric flavin-containing Cys decarboxylases, HFCD"/>
    <property type="match status" value="1"/>
</dbReference>
<dbReference type="Proteomes" id="UP000198224">
    <property type="component" value="Chromosome I"/>
</dbReference>
<dbReference type="InterPro" id="IPR036551">
    <property type="entry name" value="Flavin_trans-like"/>
</dbReference>
<evidence type="ECO:0000313" key="2">
    <source>
        <dbReference type="EMBL" id="SCE67761.1"/>
    </source>
</evidence>
<dbReference type="GO" id="GO:0003824">
    <property type="term" value="F:catalytic activity"/>
    <property type="evidence" value="ECO:0007669"/>
    <property type="project" value="InterPro"/>
</dbReference>
<evidence type="ECO:0000313" key="3">
    <source>
        <dbReference type="Proteomes" id="UP000198224"/>
    </source>
</evidence>
<dbReference type="InterPro" id="IPR003382">
    <property type="entry name" value="Flavoprotein"/>
</dbReference>